<protein>
    <submittedName>
        <fullName evidence="1">Uncharacterized protein</fullName>
    </submittedName>
</protein>
<gene>
    <name evidence="1" type="ORF">EIKCOROL_00860</name>
</gene>
<comment type="caution">
    <text evidence="1">The sequence shown here is derived from an EMBL/GenBank/DDBJ whole genome shotgun (WGS) entry which is preliminary data.</text>
</comment>
<evidence type="ECO:0000313" key="1">
    <source>
        <dbReference type="EMBL" id="EEG24227.1"/>
    </source>
</evidence>
<reference evidence="1 2" key="1">
    <citation type="submission" date="2009-01" db="EMBL/GenBank/DDBJ databases">
        <authorList>
            <person name="Fulton L."/>
            <person name="Clifton S."/>
            <person name="Chinwalla A.T."/>
            <person name="Mitreva M."/>
            <person name="Sodergren E."/>
            <person name="Weinstock G."/>
            <person name="Clifton S."/>
            <person name="Dooling D.J."/>
            <person name="Fulton B."/>
            <person name="Minx P."/>
            <person name="Pepin K.H."/>
            <person name="Johnson M."/>
            <person name="Bhonagiri V."/>
            <person name="Nash W.E."/>
            <person name="Mardis E.R."/>
            <person name="Wilson R.K."/>
        </authorList>
    </citation>
    <scope>NUCLEOTIDE SEQUENCE [LARGE SCALE GENOMIC DNA]</scope>
    <source>
        <strain evidence="1 2">ATCC 23834</strain>
    </source>
</reference>
<dbReference type="HOGENOM" id="CLU_3079386_0_0_4"/>
<organism evidence="1 2">
    <name type="scientific">Eikenella corrodens ATCC 23834</name>
    <dbReference type="NCBI Taxonomy" id="546274"/>
    <lineage>
        <taxon>Bacteria</taxon>
        <taxon>Pseudomonadati</taxon>
        <taxon>Pseudomonadota</taxon>
        <taxon>Betaproteobacteria</taxon>
        <taxon>Neisseriales</taxon>
        <taxon>Neisseriaceae</taxon>
        <taxon>Eikenella</taxon>
    </lineage>
</organism>
<name>C0DU29_EIKCO</name>
<sequence>MAIRNKHFQVAFCWHPDCAWRRKLFVWKGGMENLARWNGRGGEYDKNSKPAT</sequence>
<accession>C0DU29</accession>
<proteinExistence type="predicted"/>
<evidence type="ECO:0000313" key="2">
    <source>
        <dbReference type="Proteomes" id="UP000005837"/>
    </source>
</evidence>
<dbReference type="AlphaFoldDB" id="C0DU29"/>
<dbReference type="Proteomes" id="UP000005837">
    <property type="component" value="Unassembled WGS sequence"/>
</dbReference>
<dbReference type="EMBL" id="ACEA01000017">
    <property type="protein sequence ID" value="EEG24227.1"/>
    <property type="molecule type" value="Genomic_DNA"/>
</dbReference>